<dbReference type="PANTHER" id="PTHR10510">
    <property type="entry name" value="CYTOCHROME C OXIDASE POLYPEPTIDE 7A"/>
    <property type="match status" value="1"/>
</dbReference>
<dbReference type="InterPro" id="IPR003177">
    <property type="entry name" value="Cytc_oxidase_su7a_met"/>
</dbReference>
<evidence type="ECO:0000256" key="12">
    <source>
        <dbReference type="SAM" id="SignalP"/>
    </source>
</evidence>
<name>A0A7J5YGB6_DISMA</name>
<protein>
    <recommendedName>
        <fullName evidence="11">Cytochrome c oxidase subunit 7A1, mitochondrial</fullName>
    </recommendedName>
</protein>
<comment type="similarity">
    <text evidence="3">Belongs to the cytochrome c oxidase VIIa family.</text>
</comment>
<dbReference type="InterPro" id="IPR036539">
    <property type="entry name" value="Cyt_c_oxidase_su7a_sf"/>
</dbReference>
<comment type="subcellular location">
    <subcellularLocation>
        <location evidence="1">Mitochondrion inner membrane</location>
        <topology evidence="1">Single-pass membrane protein</topology>
    </subcellularLocation>
</comment>
<keyword evidence="9" id="KW-0496">Mitochondrion</keyword>
<evidence type="ECO:0000256" key="9">
    <source>
        <dbReference type="ARBA" id="ARBA00023128"/>
    </source>
</evidence>
<dbReference type="SUPFAM" id="SSF81419">
    <property type="entry name" value="Mitochondrial cytochrome c oxidase subunit VIIa"/>
    <property type="match status" value="2"/>
</dbReference>
<sequence>VCVCVCVCVWCVCVCVCVCPCEGEVRQRSSTHTATDMNHLLKVPVLAQRAFSSSATRQLKNKVPDAQKIFQEDNGLPVHIKGGVGDVLMYRATMALTIGVKRDEENGSVYRLENNARLRLMFVGEVRQRSSTHTATDMNLLLKVPVLAQRAFSSSATRQLKNKVPDAQKIFQEDNGLPVHIKGGVGDVLMYRATMALTIGVKRDEENGSVYRLENNARLRLMFVVCNNI</sequence>
<dbReference type="GO" id="GO:0097250">
    <property type="term" value="P:mitochondrial respirasome assembly"/>
    <property type="evidence" value="ECO:0007669"/>
    <property type="project" value="UniProtKB-ARBA"/>
</dbReference>
<keyword evidence="12" id="KW-0732">Signal</keyword>
<dbReference type="FunFam" id="4.10.91.10:FF:000001">
    <property type="entry name" value="Cytochrome c oxidase subunit 7A1, mitochondrial"/>
    <property type="match status" value="2"/>
</dbReference>
<evidence type="ECO:0000256" key="3">
    <source>
        <dbReference type="ARBA" id="ARBA00009331"/>
    </source>
</evidence>
<evidence type="ECO:0000313" key="13">
    <source>
        <dbReference type="EMBL" id="KAF3848183.1"/>
    </source>
</evidence>
<comment type="caution">
    <text evidence="13">The sequence shown here is derived from an EMBL/GenBank/DDBJ whole genome shotgun (WGS) entry which is preliminary data.</text>
</comment>
<evidence type="ECO:0000256" key="11">
    <source>
        <dbReference type="ARBA" id="ARBA00040382"/>
    </source>
</evidence>
<dbReference type="OrthoDB" id="5966508at2759"/>
<keyword evidence="4" id="KW-0812">Transmembrane</keyword>
<feature type="signal peptide" evidence="12">
    <location>
        <begin position="1"/>
        <end position="23"/>
    </location>
</feature>
<evidence type="ECO:0000256" key="6">
    <source>
        <dbReference type="ARBA" id="ARBA00022946"/>
    </source>
</evidence>
<dbReference type="CDD" id="cd00928">
    <property type="entry name" value="Cyt_c_Oxidase_VIIa"/>
    <property type="match status" value="2"/>
</dbReference>
<dbReference type="Pfam" id="PF02238">
    <property type="entry name" value="COX7a"/>
    <property type="match status" value="2"/>
</dbReference>
<dbReference type="InterPro" id="IPR039297">
    <property type="entry name" value="COX7a"/>
</dbReference>
<dbReference type="GO" id="GO:0006123">
    <property type="term" value="P:mitochondrial electron transport, cytochrome c to oxygen"/>
    <property type="evidence" value="ECO:0007669"/>
    <property type="project" value="InterPro"/>
</dbReference>
<dbReference type="GO" id="GO:0016491">
    <property type="term" value="F:oxidoreductase activity"/>
    <property type="evidence" value="ECO:0007669"/>
    <property type="project" value="UniProtKB-KW"/>
</dbReference>
<keyword evidence="10" id="KW-0472">Membrane</keyword>
<evidence type="ECO:0000256" key="8">
    <source>
        <dbReference type="ARBA" id="ARBA00023002"/>
    </source>
</evidence>
<keyword evidence="6" id="KW-0809">Transit peptide</keyword>
<dbReference type="Gene3D" id="4.10.91.10">
    <property type="entry name" value="Cytochrome c oxidase, subunit VIIa"/>
    <property type="match status" value="2"/>
</dbReference>
<dbReference type="PANTHER" id="PTHR10510:SF5">
    <property type="entry name" value="CYTOCHROME C OXIDASE SUBUNIT 7A1, MITOCHONDRIAL"/>
    <property type="match status" value="1"/>
</dbReference>
<evidence type="ECO:0000313" key="14">
    <source>
        <dbReference type="Proteomes" id="UP000518266"/>
    </source>
</evidence>
<evidence type="ECO:0000256" key="2">
    <source>
        <dbReference type="ARBA" id="ARBA00004673"/>
    </source>
</evidence>
<keyword evidence="7" id="KW-1133">Transmembrane helix</keyword>
<evidence type="ECO:0000256" key="5">
    <source>
        <dbReference type="ARBA" id="ARBA00022792"/>
    </source>
</evidence>
<dbReference type="AlphaFoldDB" id="A0A7J5YGB6"/>
<evidence type="ECO:0000256" key="4">
    <source>
        <dbReference type="ARBA" id="ARBA00022692"/>
    </source>
</evidence>
<dbReference type="EMBL" id="JAAKFY010000013">
    <property type="protein sequence ID" value="KAF3848183.1"/>
    <property type="molecule type" value="Genomic_DNA"/>
</dbReference>
<dbReference type="GO" id="GO:0002082">
    <property type="term" value="P:regulation of oxidative phosphorylation"/>
    <property type="evidence" value="ECO:0007669"/>
    <property type="project" value="UniProtKB-ARBA"/>
</dbReference>
<dbReference type="GO" id="GO:0045277">
    <property type="term" value="C:respiratory chain complex IV"/>
    <property type="evidence" value="ECO:0007669"/>
    <property type="project" value="InterPro"/>
</dbReference>
<gene>
    <name evidence="13" type="ORF">F7725_021211</name>
</gene>
<evidence type="ECO:0000256" key="1">
    <source>
        <dbReference type="ARBA" id="ARBA00004434"/>
    </source>
</evidence>
<dbReference type="Proteomes" id="UP000518266">
    <property type="component" value="Unassembled WGS sequence"/>
</dbReference>
<feature type="chain" id="PRO_5029499949" description="Cytochrome c oxidase subunit 7A1, mitochondrial" evidence="12">
    <location>
        <begin position="24"/>
        <end position="229"/>
    </location>
</feature>
<evidence type="ECO:0000256" key="7">
    <source>
        <dbReference type="ARBA" id="ARBA00022989"/>
    </source>
</evidence>
<evidence type="ECO:0000256" key="10">
    <source>
        <dbReference type="ARBA" id="ARBA00023136"/>
    </source>
</evidence>
<feature type="non-terminal residue" evidence="13">
    <location>
        <position position="229"/>
    </location>
</feature>
<reference evidence="13 14" key="1">
    <citation type="submission" date="2020-03" db="EMBL/GenBank/DDBJ databases">
        <title>Dissostichus mawsoni Genome sequencing and assembly.</title>
        <authorList>
            <person name="Park H."/>
        </authorList>
    </citation>
    <scope>NUCLEOTIDE SEQUENCE [LARGE SCALE GENOMIC DNA]</scope>
    <source>
        <strain evidence="13">DM0001</strain>
        <tissue evidence="13">Muscle</tissue>
    </source>
</reference>
<organism evidence="13 14">
    <name type="scientific">Dissostichus mawsoni</name>
    <name type="common">Antarctic cod</name>
    <dbReference type="NCBI Taxonomy" id="36200"/>
    <lineage>
        <taxon>Eukaryota</taxon>
        <taxon>Metazoa</taxon>
        <taxon>Chordata</taxon>
        <taxon>Craniata</taxon>
        <taxon>Vertebrata</taxon>
        <taxon>Euteleostomi</taxon>
        <taxon>Actinopterygii</taxon>
        <taxon>Neopterygii</taxon>
        <taxon>Teleostei</taxon>
        <taxon>Neoteleostei</taxon>
        <taxon>Acanthomorphata</taxon>
        <taxon>Eupercaria</taxon>
        <taxon>Perciformes</taxon>
        <taxon>Notothenioidei</taxon>
        <taxon>Nototheniidae</taxon>
        <taxon>Dissostichus</taxon>
    </lineage>
</organism>
<keyword evidence="8" id="KW-0560">Oxidoreductase</keyword>
<keyword evidence="14" id="KW-1185">Reference proteome</keyword>
<dbReference type="GO" id="GO:0005743">
    <property type="term" value="C:mitochondrial inner membrane"/>
    <property type="evidence" value="ECO:0007669"/>
    <property type="project" value="UniProtKB-SubCell"/>
</dbReference>
<proteinExistence type="inferred from homology"/>
<accession>A0A7J5YGB6</accession>
<comment type="pathway">
    <text evidence="2">Energy metabolism; oxidative phosphorylation.</text>
</comment>
<keyword evidence="5" id="KW-0999">Mitochondrion inner membrane</keyword>